<proteinExistence type="predicted"/>
<keyword evidence="2" id="KW-1185">Reference proteome</keyword>
<sequence length="269" mass="30219">MKPKPSHERHSPRYLEGLYQAEVAAELAKHPANSPGLITENDIAGLPPPVQRYFRASGFIGKPHTLNVRIHWSGMQLKRSSDAGWMKLSCQQFNSVPEPMRIALMKGRMVGVIPFEGRDKYQDGQGNMLIKLMKLITVGDSRGTYMDESALVTVLSETFMAPSFALQSYIKWQPVDEQSARAELTHNGITVGGTFHFNEADELVRFDTNDRWQDGKPPKKLPWSAHLEGYRVAQGILYPTRVSATWHGPAGDYTYVTGTIDSLEFNVKR</sequence>
<name>A0ABY9WTZ4_9BACT</name>
<dbReference type="EMBL" id="CP043494">
    <property type="protein sequence ID" value="WNG45915.1"/>
    <property type="molecule type" value="Genomic_DNA"/>
</dbReference>
<dbReference type="InterPro" id="IPR046674">
    <property type="entry name" value="DUF6544"/>
</dbReference>
<accession>A0ABY9WTZ4</accession>
<evidence type="ECO:0000313" key="2">
    <source>
        <dbReference type="Proteomes" id="UP001611383"/>
    </source>
</evidence>
<gene>
    <name evidence="1" type="ORF">F0U60_18705</name>
</gene>
<dbReference type="Pfam" id="PF20181">
    <property type="entry name" value="DUF6544"/>
    <property type="match status" value="1"/>
</dbReference>
<dbReference type="Proteomes" id="UP001611383">
    <property type="component" value="Chromosome"/>
</dbReference>
<protein>
    <submittedName>
        <fullName evidence="1">Uncharacterized protein</fullName>
    </submittedName>
</protein>
<dbReference type="RefSeq" id="WP_395821723.1">
    <property type="nucleotide sequence ID" value="NZ_CP043494.1"/>
</dbReference>
<organism evidence="1 2">
    <name type="scientific">Archangium minus</name>
    <dbReference type="NCBI Taxonomy" id="83450"/>
    <lineage>
        <taxon>Bacteria</taxon>
        <taxon>Pseudomonadati</taxon>
        <taxon>Myxococcota</taxon>
        <taxon>Myxococcia</taxon>
        <taxon>Myxococcales</taxon>
        <taxon>Cystobacterineae</taxon>
        <taxon>Archangiaceae</taxon>
        <taxon>Archangium</taxon>
    </lineage>
</organism>
<evidence type="ECO:0000313" key="1">
    <source>
        <dbReference type="EMBL" id="WNG45915.1"/>
    </source>
</evidence>
<reference evidence="1 2" key="1">
    <citation type="submission" date="2019-08" db="EMBL/GenBank/DDBJ databases">
        <title>Archangium and Cystobacter genomes.</title>
        <authorList>
            <person name="Chen I.-C.K."/>
            <person name="Wielgoss S."/>
        </authorList>
    </citation>
    <scope>NUCLEOTIDE SEQUENCE [LARGE SCALE GENOMIC DNA]</scope>
    <source>
        <strain evidence="1 2">Cbm 6</strain>
    </source>
</reference>